<proteinExistence type="predicted"/>
<accession>A0A7Z0QDY9</accession>
<dbReference type="EMBL" id="JACBFH010000001">
    <property type="protein sequence ID" value="NYY92755.1"/>
    <property type="molecule type" value="Genomic_DNA"/>
</dbReference>
<sequence length="157" mass="17606">MRIVHDLEQFLRPGERGLFRQPTVDYAAAGVLIEIDELDRAVGLHDLEALLVLHDARLRHRRRRDVFAIHDGEERITLSTEPEHQSNRGAARASRSAAVMGVMRNGLERPRPQGLKKMWVGAALCWPMQRPADANAPCHPSFLCPASSSSLDVSRRT</sequence>
<comment type="caution">
    <text evidence="1">The sequence shown here is derived from an EMBL/GenBank/DDBJ whole genome shotgun (WGS) entry which is preliminary data.</text>
</comment>
<protein>
    <submittedName>
        <fullName evidence="1">Uncharacterized protein</fullName>
    </submittedName>
</protein>
<organism evidence="1">
    <name type="scientific">Bradyrhizobium barranii subsp. barranii</name>
    <dbReference type="NCBI Taxonomy" id="2823807"/>
    <lineage>
        <taxon>Bacteria</taxon>
        <taxon>Pseudomonadati</taxon>
        <taxon>Pseudomonadota</taxon>
        <taxon>Alphaproteobacteria</taxon>
        <taxon>Hyphomicrobiales</taxon>
        <taxon>Nitrobacteraceae</taxon>
        <taxon>Bradyrhizobium</taxon>
        <taxon>Bradyrhizobium barranii</taxon>
    </lineage>
</organism>
<evidence type="ECO:0000313" key="1">
    <source>
        <dbReference type="EMBL" id="NYY92755.1"/>
    </source>
</evidence>
<name>A0A7Z0QDY9_9BRAD</name>
<dbReference type="AlphaFoldDB" id="A0A7Z0QDY9"/>
<gene>
    <name evidence="1" type="ORF">G6321_31515</name>
</gene>
<reference evidence="1" key="1">
    <citation type="submission" date="2020-06" db="EMBL/GenBank/DDBJ databases">
        <title>Whole Genome Sequence of Bradyrhizobium sp. Strain 323S2.</title>
        <authorList>
            <person name="Bromfield E.S.P."/>
        </authorList>
    </citation>
    <scope>NUCLEOTIDE SEQUENCE [LARGE SCALE GENOMIC DNA]</scope>
    <source>
        <strain evidence="1">323S2</strain>
    </source>
</reference>